<name>A0AAJ0F917_9PEZI</name>
<gene>
    <name evidence="2" type="ORF">QBC47DRAFT_405030</name>
</gene>
<feature type="compositionally biased region" description="Basic and acidic residues" evidence="1">
    <location>
        <begin position="138"/>
        <end position="155"/>
    </location>
</feature>
<sequence>MPILKHISPLIPAFRRAMAPHPHHLRATAAEAPHLWHRIFGQDSEPAVALAGAQPRDSYWKYWNIADPSVDVSAARPASPERGFRVAMMVFGSEVKGNPTESEADVAADRCEDDPLPPVMHRTIQMPAGEAAAYGRPTDSEERVAADRAAEDPLRKGGQGGYC</sequence>
<proteinExistence type="predicted"/>
<dbReference type="Proteomes" id="UP001239445">
    <property type="component" value="Unassembled WGS sequence"/>
</dbReference>
<protein>
    <submittedName>
        <fullName evidence="2">Uncharacterized protein</fullName>
    </submittedName>
</protein>
<evidence type="ECO:0000313" key="3">
    <source>
        <dbReference type="Proteomes" id="UP001239445"/>
    </source>
</evidence>
<organism evidence="2 3">
    <name type="scientific">Echria macrotheca</name>
    <dbReference type="NCBI Taxonomy" id="438768"/>
    <lineage>
        <taxon>Eukaryota</taxon>
        <taxon>Fungi</taxon>
        <taxon>Dikarya</taxon>
        <taxon>Ascomycota</taxon>
        <taxon>Pezizomycotina</taxon>
        <taxon>Sordariomycetes</taxon>
        <taxon>Sordariomycetidae</taxon>
        <taxon>Sordariales</taxon>
        <taxon>Schizotheciaceae</taxon>
        <taxon>Echria</taxon>
    </lineage>
</organism>
<keyword evidence="3" id="KW-1185">Reference proteome</keyword>
<evidence type="ECO:0000256" key="1">
    <source>
        <dbReference type="SAM" id="MobiDB-lite"/>
    </source>
</evidence>
<evidence type="ECO:0000313" key="2">
    <source>
        <dbReference type="EMBL" id="KAK1752715.1"/>
    </source>
</evidence>
<comment type="caution">
    <text evidence="2">The sequence shown here is derived from an EMBL/GenBank/DDBJ whole genome shotgun (WGS) entry which is preliminary data.</text>
</comment>
<feature type="region of interest" description="Disordered" evidence="1">
    <location>
        <begin position="129"/>
        <end position="163"/>
    </location>
</feature>
<reference evidence="2" key="1">
    <citation type="submission" date="2023-06" db="EMBL/GenBank/DDBJ databases">
        <title>Genome-scale phylogeny and comparative genomics of the fungal order Sordariales.</title>
        <authorList>
            <consortium name="Lawrence Berkeley National Laboratory"/>
            <person name="Hensen N."/>
            <person name="Bonometti L."/>
            <person name="Westerberg I."/>
            <person name="Brannstrom I.O."/>
            <person name="Guillou S."/>
            <person name="Cros-Aarteil S."/>
            <person name="Calhoun S."/>
            <person name="Haridas S."/>
            <person name="Kuo A."/>
            <person name="Mondo S."/>
            <person name="Pangilinan J."/>
            <person name="Riley R."/>
            <person name="Labutti K."/>
            <person name="Andreopoulos B."/>
            <person name="Lipzen A."/>
            <person name="Chen C."/>
            <person name="Yanf M."/>
            <person name="Daum C."/>
            <person name="Ng V."/>
            <person name="Clum A."/>
            <person name="Steindorff A."/>
            <person name="Ohm R."/>
            <person name="Martin F."/>
            <person name="Silar P."/>
            <person name="Natvig D."/>
            <person name="Lalanne C."/>
            <person name="Gautier V."/>
            <person name="Ament-Velasquez S.L."/>
            <person name="Kruys A."/>
            <person name="Hutchinson M.I."/>
            <person name="Powell A.J."/>
            <person name="Barry K."/>
            <person name="Miller A.N."/>
            <person name="Grigoriev I.V."/>
            <person name="Debuchy R."/>
            <person name="Gladieux P."/>
            <person name="Thoren M.H."/>
            <person name="Johannesson H."/>
        </authorList>
    </citation>
    <scope>NUCLEOTIDE SEQUENCE</scope>
    <source>
        <strain evidence="2">PSN4</strain>
    </source>
</reference>
<dbReference type="EMBL" id="MU839839">
    <property type="protein sequence ID" value="KAK1752715.1"/>
    <property type="molecule type" value="Genomic_DNA"/>
</dbReference>
<accession>A0AAJ0F917</accession>
<dbReference type="AlphaFoldDB" id="A0AAJ0F917"/>